<feature type="coiled-coil region" evidence="7">
    <location>
        <begin position="784"/>
        <end position="811"/>
    </location>
</feature>
<proteinExistence type="predicted"/>
<dbReference type="InterPro" id="IPR036097">
    <property type="entry name" value="HisK_dim/P_sf"/>
</dbReference>
<evidence type="ECO:0000256" key="4">
    <source>
        <dbReference type="ARBA" id="ARBA00023015"/>
    </source>
</evidence>
<dbReference type="FunFam" id="2.130.10.10:FF:000891">
    <property type="entry name" value="Two-component system sensor histidine kinase/response regulator, hybrid (One-component system)"/>
    <property type="match status" value="1"/>
</dbReference>
<evidence type="ECO:0000313" key="12">
    <source>
        <dbReference type="Proteomes" id="UP000324383"/>
    </source>
</evidence>
<dbReference type="Pfam" id="PF02518">
    <property type="entry name" value="HATPase_c"/>
    <property type="match status" value="1"/>
</dbReference>
<evidence type="ECO:0000259" key="9">
    <source>
        <dbReference type="PROSITE" id="PS50109"/>
    </source>
</evidence>
<dbReference type="InterPro" id="IPR015943">
    <property type="entry name" value="WD40/YVTN_repeat-like_dom_sf"/>
</dbReference>
<dbReference type="Gene3D" id="1.10.10.60">
    <property type="entry name" value="Homeodomain-like"/>
    <property type="match status" value="1"/>
</dbReference>
<dbReference type="Pfam" id="PF07494">
    <property type="entry name" value="Reg_prop"/>
    <property type="match status" value="2"/>
</dbReference>
<dbReference type="InterPro" id="IPR003594">
    <property type="entry name" value="HATPase_dom"/>
</dbReference>
<gene>
    <name evidence="11" type="ORF">FNJ60_05410</name>
</gene>
<organism evidence="11 12">
    <name type="scientific">Bacteroides pyogenes</name>
    <dbReference type="NCBI Taxonomy" id="310300"/>
    <lineage>
        <taxon>Bacteria</taxon>
        <taxon>Pseudomonadati</taxon>
        <taxon>Bacteroidota</taxon>
        <taxon>Bacteroidia</taxon>
        <taxon>Bacteroidales</taxon>
        <taxon>Bacteroidaceae</taxon>
        <taxon>Bacteroides</taxon>
    </lineage>
</organism>
<evidence type="ECO:0000313" key="11">
    <source>
        <dbReference type="EMBL" id="TYK34170.1"/>
    </source>
</evidence>
<evidence type="ECO:0000256" key="5">
    <source>
        <dbReference type="ARBA" id="ARBA00023163"/>
    </source>
</evidence>
<accession>A0A5D3EW18</accession>
<dbReference type="InterPro" id="IPR005467">
    <property type="entry name" value="His_kinase_dom"/>
</dbReference>
<dbReference type="PROSITE" id="PS50110">
    <property type="entry name" value="RESPONSE_REGULATORY"/>
    <property type="match status" value="1"/>
</dbReference>
<dbReference type="InterPro" id="IPR004358">
    <property type="entry name" value="Sig_transdc_His_kin-like_C"/>
</dbReference>
<dbReference type="SUPFAM" id="SSF52172">
    <property type="entry name" value="CheY-like"/>
    <property type="match status" value="1"/>
</dbReference>
<dbReference type="InterPro" id="IPR011110">
    <property type="entry name" value="Reg_prop"/>
</dbReference>
<keyword evidence="12" id="KW-1185">Reference proteome</keyword>
<keyword evidence="4" id="KW-0805">Transcription regulation</keyword>
<feature type="modified residue" description="4-aspartylphosphate" evidence="6">
    <location>
        <position position="1112"/>
    </location>
</feature>
<dbReference type="GO" id="GO:0003700">
    <property type="term" value="F:DNA-binding transcription factor activity"/>
    <property type="evidence" value="ECO:0007669"/>
    <property type="project" value="InterPro"/>
</dbReference>
<dbReference type="SMART" id="SM00342">
    <property type="entry name" value="HTH_ARAC"/>
    <property type="match status" value="1"/>
</dbReference>
<dbReference type="Gene3D" id="2.130.10.10">
    <property type="entry name" value="YVTN repeat-like/Quinoprotein amine dehydrogenase"/>
    <property type="match status" value="2"/>
</dbReference>
<dbReference type="InterPro" id="IPR036890">
    <property type="entry name" value="HATPase_C_sf"/>
</dbReference>
<dbReference type="InterPro" id="IPR011006">
    <property type="entry name" value="CheY-like_superfamily"/>
</dbReference>
<keyword evidence="3 6" id="KW-0597">Phosphoprotein</keyword>
<dbReference type="Gene3D" id="3.30.565.10">
    <property type="entry name" value="Histidine kinase-like ATPase, C-terminal domain"/>
    <property type="match status" value="1"/>
</dbReference>
<reference evidence="11 12" key="1">
    <citation type="submission" date="2019-07" db="EMBL/GenBank/DDBJ databases">
        <title>Draft Genome Sequences of Bacteroides pyogenes Strains Isolated from the Uterus Holstein Dairy Cows with Metritis.</title>
        <authorList>
            <person name="Cunha F."/>
            <person name="Galvao K.N."/>
            <person name="Jeon S.J."/>
            <person name="Jeong K.C."/>
        </authorList>
    </citation>
    <scope>NUCLEOTIDE SEQUENCE [LARGE SCALE GENOMIC DNA]</scope>
    <source>
        <strain evidence="11 12">KG-31</strain>
    </source>
</reference>
<dbReference type="EMBL" id="VKLW01000009">
    <property type="protein sequence ID" value="TYK34170.1"/>
    <property type="molecule type" value="Genomic_DNA"/>
</dbReference>
<dbReference type="PANTHER" id="PTHR43547:SF2">
    <property type="entry name" value="HYBRID SIGNAL TRANSDUCTION HISTIDINE KINASE C"/>
    <property type="match status" value="1"/>
</dbReference>
<dbReference type="PROSITE" id="PS50109">
    <property type="entry name" value="HIS_KIN"/>
    <property type="match status" value="1"/>
</dbReference>
<dbReference type="PROSITE" id="PS01124">
    <property type="entry name" value="HTH_ARAC_FAMILY_2"/>
    <property type="match status" value="1"/>
</dbReference>
<dbReference type="Pfam" id="PF12833">
    <property type="entry name" value="HTH_18"/>
    <property type="match status" value="1"/>
</dbReference>
<dbReference type="GO" id="GO:0000155">
    <property type="term" value="F:phosphorelay sensor kinase activity"/>
    <property type="evidence" value="ECO:0007669"/>
    <property type="project" value="InterPro"/>
</dbReference>
<comment type="caution">
    <text evidence="11">The sequence shown here is derived from an EMBL/GenBank/DDBJ whole genome shotgun (WGS) entry which is preliminary data.</text>
</comment>
<dbReference type="SUPFAM" id="SSF46689">
    <property type="entry name" value="Homeodomain-like"/>
    <property type="match status" value="1"/>
</dbReference>
<dbReference type="SMART" id="SM00388">
    <property type="entry name" value="HisKA"/>
    <property type="match status" value="1"/>
</dbReference>
<dbReference type="InterPro" id="IPR009057">
    <property type="entry name" value="Homeodomain-like_sf"/>
</dbReference>
<dbReference type="SUPFAM" id="SSF55874">
    <property type="entry name" value="ATPase domain of HSP90 chaperone/DNA topoisomerase II/histidine kinase"/>
    <property type="match status" value="1"/>
</dbReference>
<dbReference type="Gene3D" id="2.60.40.10">
    <property type="entry name" value="Immunoglobulins"/>
    <property type="match status" value="1"/>
</dbReference>
<feature type="domain" description="Response regulatory" evidence="10">
    <location>
        <begin position="1063"/>
        <end position="1179"/>
    </location>
</feature>
<dbReference type="InterPro" id="IPR013783">
    <property type="entry name" value="Ig-like_fold"/>
</dbReference>
<sequence length="1320" mass="151016">MNKYHAKTFFLFPSILFCFVLKAWSMPNENNHIRPPFYYYKQLGINEGLSQSRVQCILNDHKGYLWIGTRLGLNRYDRDVLTRYPDNPFHDTPLSGEILFIMEDALLNLWVGTSKGLCRYDRAHDSFIPVVYKNRNPVALSFLTLDEGILFSGSDALYLYEYESKSLSPILQEAYPCPKIPHGQLLRYDEEQILLNAGQGIYIYDQVKKTLSKAAFLSENHYTAFFMDSQKRLWVSSFGTGLSCYSNGTLLKHFRTTDSPLTYDVIYDIIEKDNKLWVATDGGGINIISLSDFEFTSIQHIQDDLGSLPLNSFYSLYKDPSENIWLGSIRGGVIGIREVYARSFGNVPFGNPYGLSNQSINSFFQDSDGRIWIGTDGGGINRFDPETGRFMHYPATRYEKIVSIIEYSPDELMYFSYNKGIYIFNKKTGRTKPFVLVDPVTNDKNCINGISVNILRVADDKILFSGLNLFLYDIRRKTFSIAVSEEEYFLENSPLFIANKGTKTYLSNHIGISEYDSSTEQFTIIYKSSSSVNDACMDRRGVFWLATTEGVVCYNPQTREKKRIETELFKEATSIITDDKERIWIGTRHELFVYSTLTEKFAMMGETDGVLPNEYIFHAMLTDKSGNILIGGAAGMTVIDSNVSFNTGSQQTIELLDVLLNGAPLSIHEHKQDETETIKVPWDFSSLQMKVLLKEKDVFRKNKFRFRIKGLDRNHLTLSSNSLNINYLPIGKYTIYTSYYAQGKGWSKEQEMLIVEVYPPWWKSTWGYLAMFLLLFSGGYAAWYAYHKKRKQKELREIEKIENKINEEKINFLTNISHELRTPLTLICAPLKRIMEQKSAEGNLHEQLGNIYHQAYQMKEIIDMVLDVRKLEEGNQPLEMQVHPLNDWARSIGDKFKGEFANKGIDFQYVFDERIEGVPFDKNKCKFVLSNFLMNALKFSDADSKTVLRTELCMNGDYVRVSVEDEGLGLKEVNMDLLFGHFYQGFHNKGGSGIGLSYAKSIILQHNGRVYASPNSEKGAVFSFELPVEAVCETAIDKKKMQTEGMCNECTQPADLSLLKKMSVLIVEDTADLKVYLRDTMKGYFAHVYTAKDGEEGLQQARNKLPDIIVSDMMMPRMNGLELCCKIKNDLNISHIPFILLTAYHSPQNMNDSYKTGADAFLPKPFELDGLLALIYNQIKTREQIRLRYQQKEIPSLHETAFSNADETFLLKLNEIITDNINDPDLDVSLIADQLCISRSLLFSKLKALTGMGVVDYIKAERINRAVLLMKTTSLSLTEISEQIGFSTLRYFSRVFKEAKGIIPSEFKKQLTQDPEDEKE</sequence>
<dbReference type="Gene3D" id="3.40.50.2300">
    <property type="match status" value="1"/>
</dbReference>
<evidence type="ECO:0000259" key="10">
    <source>
        <dbReference type="PROSITE" id="PS50110"/>
    </source>
</evidence>
<protein>
    <recommendedName>
        <fullName evidence="2">histidine kinase</fullName>
        <ecNumber evidence="2">2.7.13.3</ecNumber>
    </recommendedName>
</protein>
<dbReference type="Gene3D" id="1.10.287.130">
    <property type="match status" value="1"/>
</dbReference>
<dbReference type="SMART" id="SM00387">
    <property type="entry name" value="HATPase_c"/>
    <property type="match status" value="1"/>
</dbReference>
<name>A0A5D3EW18_9BACE</name>
<keyword evidence="7" id="KW-0175">Coiled coil</keyword>
<dbReference type="Proteomes" id="UP000324383">
    <property type="component" value="Unassembled WGS sequence"/>
</dbReference>
<dbReference type="InterPro" id="IPR003661">
    <property type="entry name" value="HisK_dim/P_dom"/>
</dbReference>
<evidence type="ECO:0000256" key="1">
    <source>
        <dbReference type="ARBA" id="ARBA00000085"/>
    </source>
</evidence>
<evidence type="ECO:0000259" key="8">
    <source>
        <dbReference type="PROSITE" id="PS01124"/>
    </source>
</evidence>
<dbReference type="EC" id="2.7.13.3" evidence="2"/>
<feature type="domain" description="Histidine kinase" evidence="9">
    <location>
        <begin position="815"/>
        <end position="1030"/>
    </location>
</feature>
<keyword evidence="5" id="KW-0804">Transcription</keyword>
<dbReference type="CDD" id="cd00082">
    <property type="entry name" value="HisKA"/>
    <property type="match status" value="1"/>
</dbReference>
<evidence type="ECO:0000256" key="3">
    <source>
        <dbReference type="ARBA" id="ARBA00022553"/>
    </source>
</evidence>
<dbReference type="GO" id="GO:0043565">
    <property type="term" value="F:sequence-specific DNA binding"/>
    <property type="evidence" value="ECO:0007669"/>
    <property type="project" value="InterPro"/>
</dbReference>
<feature type="domain" description="HTH araC/xylS-type" evidence="8">
    <location>
        <begin position="1211"/>
        <end position="1310"/>
    </location>
</feature>
<dbReference type="InterPro" id="IPR001789">
    <property type="entry name" value="Sig_transdc_resp-reg_receiver"/>
</dbReference>
<dbReference type="PANTHER" id="PTHR43547">
    <property type="entry name" value="TWO-COMPONENT HISTIDINE KINASE"/>
    <property type="match status" value="1"/>
</dbReference>
<dbReference type="SUPFAM" id="SSF63829">
    <property type="entry name" value="Calcium-dependent phosphotriesterase"/>
    <property type="match status" value="1"/>
</dbReference>
<dbReference type="SUPFAM" id="SSF69322">
    <property type="entry name" value="Tricorn protease domain 2"/>
    <property type="match status" value="1"/>
</dbReference>
<comment type="catalytic activity">
    <reaction evidence="1">
        <text>ATP + protein L-histidine = ADP + protein N-phospho-L-histidine.</text>
        <dbReference type="EC" id="2.7.13.3"/>
    </reaction>
</comment>
<evidence type="ECO:0000256" key="6">
    <source>
        <dbReference type="PROSITE-ProRule" id="PRU00169"/>
    </source>
</evidence>
<evidence type="ECO:0000256" key="7">
    <source>
        <dbReference type="SAM" id="Coils"/>
    </source>
</evidence>
<evidence type="ECO:0000256" key="2">
    <source>
        <dbReference type="ARBA" id="ARBA00012438"/>
    </source>
</evidence>
<dbReference type="Pfam" id="PF00512">
    <property type="entry name" value="HisKA"/>
    <property type="match status" value="1"/>
</dbReference>
<dbReference type="SUPFAM" id="SSF47384">
    <property type="entry name" value="Homodimeric domain of signal transducing histidine kinase"/>
    <property type="match status" value="1"/>
</dbReference>
<dbReference type="SMART" id="SM00448">
    <property type="entry name" value="REC"/>
    <property type="match status" value="1"/>
</dbReference>
<dbReference type="CDD" id="cd00156">
    <property type="entry name" value="REC"/>
    <property type="match status" value="1"/>
</dbReference>
<dbReference type="Pfam" id="PF00072">
    <property type="entry name" value="Response_reg"/>
    <property type="match status" value="1"/>
</dbReference>
<dbReference type="PRINTS" id="PR00344">
    <property type="entry name" value="BCTRLSENSOR"/>
</dbReference>
<dbReference type="InterPro" id="IPR018060">
    <property type="entry name" value="HTH_AraC"/>
</dbReference>